<reference evidence="1 2" key="1">
    <citation type="journal article" date="2019" name="ACS Chem. Biol.">
        <title>Identification and Mobilization of a Cryptic Antibiotic Biosynthesis Gene Locus from a Human-Pathogenic Nocardia Isolate.</title>
        <authorList>
            <person name="Herisse M."/>
            <person name="Ishida K."/>
            <person name="Porter J.L."/>
            <person name="Howden B."/>
            <person name="Hertweck C."/>
            <person name="Stinear T.P."/>
            <person name="Pidot S.J."/>
        </authorList>
    </citation>
    <scope>NUCLEOTIDE SEQUENCE [LARGE SCALE GENOMIC DNA]</scope>
    <source>
        <strain evidence="1 2">AUSMDU00012715</strain>
    </source>
</reference>
<dbReference type="RefSeq" id="WP_167488315.1">
    <property type="nucleotide sequence ID" value="NZ_CP046173.1"/>
</dbReference>
<dbReference type="AlphaFoldDB" id="A0A6G9Z656"/>
<proteinExistence type="predicted"/>
<dbReference type="EMBL" id="CP046173">
    <property type="protein sequence ID" value="QIS21008.1"/>
    <property type="molecule type" value="Genomic_DNA"/>
</dbReference>
<name>A0A6G9Z656_9NOCA</name>
<dbReference type="InterPro" id="IPR050490">
    <property type="entry name" value="Bact_solute-bd_prot1"/>
</dbReference>
<evidence type="ECO:0000313" key="2">
    <source>
        <dbReference type="Proteomes" id="UP000500953"/>
    </source>
</evidence>
<protein>
    <submittedName>
        <fullName evidence="1">Extracellular solute-binding protein</fullName>
    </submittedName>
</protein>
<dbReference type="Pfam" id="PF01547">
    <property type="entry name" value="SBP_bac_1"/>
    <property type="match status" value="1"/>
</dbReference>
<dbReference type="SUPFAM" id="SSF53850">
    <property type="entry name" value="Periplasmic binding protein-like II"/>
    <property type="match status" value="1"/>
</dbReference>
<sequence length="477" mass="51328">MDDDRAVRWPTAFVAVALAGCLLLTGCLGRPARVSDPRLNADATSVNLTIASNAIVGGKNASIAAWITDYVIPRFTEMEKAKGVTVHLRFLGDGSDDGSYLQKQILQLRTGGGGDIFDIDGTDVGNFAESWLIRPLDEVVGASTVAAWDGWSQIYPTVRQLDRFHGQDYGIPVGTDGRVLFYNKTLFARAGLPTDWQPRSWADILDAATRLATLPGVTPLQIAGGTAMAETTTINGFLPLLAGAGASIYSDGKWQGNTAALRAALGFYQQIFARHLADPVLDEETQGRDQSFAEFAAGRIGIYLESDYMWRGILSPTVGNDPMPDRNTTVGYAQIPAMNPGSGVNGQDYISYSGGAVRLINPNTAYPQQAWELLTFMNSAAAQETYEQKYLGSATQIMPRTDVNNALLTSEPLMNYIATNVLPHTLFRPSEGAYTRVSALIRQATSDVIAGRSPGTAAAAYTRKLADIVGRDNVVDN</sequence>
<organism evidence="1 2">
    <name type="scientific">Nocardia terpenica</name>
    <dbReference type="NCBI Taxonomy" id="455432"/>
    <lineage>
        <taxon>Bacteria</taxon>
        <taxon>Bacillati</taxon>
        <taxon>Actinomycetota</taxon>
        <taxon>Actinomycetes</taxon>
        <taxon>Mycobacteriales</taxon>
        <taxon>Nocardiaceae</taxon>
        <taxon>Nocardia</taxon>
    </lineage>
</organism>
<evidence type="ECO:0000313" key="1">
    <source>
        <dbReference type="EMBL" id="QIS21008.1"/>
    </source>
</evidence>
<dbReference type="PANTHER" id="PTHR43649:SF14">
    <property type="entry name" value="BLR3389 PROTEIN"/>
    <property type="match status" value="1"/>
</dbReference>
<dbReference type="PANTHER" id="PTHR43649">
    <property type="entry name" value="ARABINOSE-BINDING PROTEIN-RELATED"/>
    <property type="match status" value="1"/>
</dbReference>
<dbReference type="InterPro" id="IPR006059">
    <property type="entry name" value="SBP"/>
</dbReference>
<dbReference type="PROSITE" id="PS51257">
    <property type="entry name" value="PROKAR_LIPOPROTEIN"/>
    <property type="match status" value="1"/>
</dbReference>
<dbReference type="Gene3D" id="3.40.190.10">
    <property type="entry name" value="Periplasmic binding protein-like II"/>
    <property type="match status" value="2"/>
</dbReference>
<accession>A0A6G9Z656</accession>
<gene>
    <name evidence="1" type="ORF">F6W96_24520</name>
</gene>
<dbReference type="Proteomes" id="UP000500953">
    <property type="component" value="Chromosome"/>
</dbReference>